<feature type="compositionally biased region" description="Basic and acidic residues" evidence="1">
    <location>
        <begin position="286"/>
        <end position="297"/>
    </location>
</feature>
<feature type="region of interest" description="Disordered" evidence="1">
    <location>
        <begin position="328"/>
        <end position="520"/>
    </location>
</feature>
<dbReference type="Proteomes" id="UP001164746">
    <property type="component" value="Chromosome 12"/>
</dbReference>
<feature type="compositionally biased region" description="Polar residues" evidence="1">
    <location>
        <begin position="103"/>
        <end position="117"/>
    </location>
</feature>
<feature type="compositionally biased region" description="Basic and acidic residues" evidence="1">
    <location>
        <begin position="476"/>
        <end position="487"/>
    </location>
</feature>
<dbReference type="Gene3D" id="2.60.40.790">
    <property type="match status" value="1"/>
</dbReference>
<feature type="compositionally biased region" description="Basic and acidic residues" evidence="1">
    <location>
        <begin position="51"/>
        <end position="61"/>
    </location>
</feature>
<evidence type="ECO:0000313" key="3">
    <source>
        <dbReference type="Proteomes" id="UP001164746"/>
    </source>
</evidence>
<dbReference type="EMBL" id="CP111023">
    <property type="protein sequence ID" value="WAR21219.1"/>
    <property type="molecule type" value="Genomic_DNA"/>
</dbReference>
<feature type="compositionally biased region" description="Basic and acidic residues" evidence="1">
    <location>
        <begin position="449"/>
        <end position="459"/>
    </location>
</feature>
<accession>A0ABY7FJ84</accession>
<feature type="compositionally biased region" description="Polar residues" evidence="1">
    <location>
        <begin position="439"/>
        <end position="448"/>
    </location>
</feature>
<dbReference type="SUPFAM" id="SSF49764">
    <property type="entry name" value="HSP20-like chaperones"/>
    <property type="match status" value="1"/>
</dbReference>
<feature type="region of interest" description="Disordered" evidence="1">
    <location>
        <begin position="1"/>
        <end position="128"/>
    </location>
</feature>
<reference evidence="2" key="1">
    <citation type="submission" date="2022-11" db="EMBL/GenBank/DDBJ databases">
        <title>Centuries of genome instability and evolution in soft-shell clam transmissible cancer (bioRxiv).</title>
        <authorList>
            <person name="Hart S.F.M."/>
            <person name="Yonemitsu M.A."/>
            <person name="Giersch R.M."/>
            <person name="Beal B.F."/>
            <person name="Arriagada G."/>
            <person name="Davis B.W."/>
            <person name="Ostrander E.A."/>
            <person name="Goff S.P."/>
            <person name="Metzger M.J."/>
        </authorList>
    </citation>
    <scope>NUCLEOTIDE SEQUENCE</scope>
    <source>
        <strain evidence="2">MELC-2E11</strain>
        <tissue evidence="2">Siphon/mantle</tissue>
    </source>
</reference>
<sequence length="520" mass="57189">MSESTPGCQKKGVARADYSSQGDGQQIQSGILSPSPSLSGDRPTNKASGTIDEKKNIRPDNRLAVAPSASFVVQHRGQENAGTGEKGSQSVVREASDMHDDLTNPTAMQRKTGSSGNLHDDPSKQPGIKENTVTAEESVVELQQVNHRFYEREDVVKVEMHLWKVDKDSLVVNFCPYTGCSVPEALQGQHRANQVQLEYKTQDGMILVNMYVKEVDKDNLMVNFCPDTVHVKFRTRDAQFLKLCRGSTEQTKFSWTIRLKGRAQEDKCSFKVSLFAVSLNISKKAVDKTPGNHDKKTPIPSPRLRKQQENGKPVKAIDNLKATNIQGTIHIDEKRKYRVPGPLTPNQPGRQERRDNELKGTPSVGHEVSGVQHDTAVKQQKAEPSGDQNTDPTNQPGMGKVTRTNAGTNPASDLQATQQNSSGDEGNGNAKPRLDAKMTASSADSSTVDNKEDTADVKDFLGSQDSISSIESFEILDPKEADCKEQENNDNTTQDKFPPDRTSFKCINSMQPRNKSEAAQ</sequence>
<name>A0ABY7FJ84_MYAAR</name>
<organism evidence="2 3">
    <name type="scientific">Mya arenaria</name>
    <name type="common">Soft-shell clam</name>
    <dbReference type="NCBI Taxonomy" id="6604"/>
    <lineage>
        <taxon>Eukaryota</taxon>
        <taxon>Metazoa</taxon>
        <taxon>Spiralia</taxon>
        <taxon>Lophotrochozoa</taxon>
        <taxon>Mollusca</taxon>
        <taxon>Bivalvia</taxon>
        <taxon>Autobranchia</taxon>
        <taxon>Heteroconchia</taxon>
        <taxon>Euheterodonta</taxon>
        <taxon>Imparidentia</taxon>
        <taxon>Neoheterodontei</taxon>
        <taxon>Myida</taxon>
        <taxon>Myoidea</taxon>
        <taxon>Myidae</taxon>
        <taxon>Mya</taxon>
    </lineage>
</organism>
<feature type="compositionally biased region" description="Polar residues" evidence="1">
    <location>
        <begin position="505"/>
        <end position="520"/>
    </location>
</feature>
<dbReference type="InterPro" id="IPR008978">
    <property type="entry name" value="HSP20-like_chaperone"/>
</dbReference>
<keyword evidence="3" id="KW-1185">Reference proteome</keyword>
<evidence type="ECO:0000313" key="2">
    <source>
        <dbReference type="EMBL" id="WAR21219.1"/>
    </source>
</evidence>
<feature type="compositionally biased region" description="Polar residues" evidence="1">
    <location>
        <begin position="386"/>
        <end position="424"/>
    </location>
</feature>
<proteinExistence type="predicted"/>
<feature type="compositionally biased region" description="Low complexity" evidence="1">
    <location>
        <begin position="19"/>
        <end position="40"/>
    </location>
</feature>
<feature type="region of interest" description="Disordered" evidence="1">
    <location>
        <begin position="286"/>
        <end position="314"/>
    </location>
</feature>
<gene>
    <name evidence="2" type="ORF">MAR_015193</name>
</gene>
<feature type="non-terminal residue" evidence="2">
    <location>
        <position position="520"/>
    </location>
</feature>
<evidence type="ECO:0000256" key="1">
    <source>
        <dbReference type="SAM" id="MobiDB-lite"/>
    </source>
</evidence>
<protein>
    <submittedName>
        <fullName evidence="2">Uncharacterized protein</fullName>
    </submittedName>
</protein>